<evidence type="ECO:0000256" key="1">
    <source>
        <dbReference type="SAM" id="Phobius"/>
    </source>
</evidence>
<evidence type="ECO:0000313" key="3">
    <source>
        <dbReference type="Proteomes" id="UP000012160"/>
    </source>
</evidence>
<gene>
    <name evidence="2" type="ORF">LEP1GSC187_2781</name>
</gene>
<reference evidence="2 3" key="1">
    <citation type="submission" date="2013-01" db="EMBL/GenBank/DDBJ databases">
        <authorList>
            <person name="Harkins D.M."/>
            <person name="Durkin A.S."/>
            <person name="Brinkac L.M."/>
            <person name="Haft D.H."/>
            <person name="Selengut J.D."/>
            <person name="Sanka R."/>
            <person name="DePew J."/>
            <person name="Purushe J."/>
            <person name="Matthias M.A."/>
            <person name="Vinetz J.M."/>
            <person name="Sutton G.G."/>
            <person name="Nierman W.C."/>
            <person name="Fouts D.E."/>
        </authorList>
    </citation>
    <scope>NUCLEOTIDE SEQUENCE [LARGE SCALE GENOMIC DNA]</scope>
    <source>
        <strain evidence="2 3">ZUN179</strain>
    </source>
</reference>
<name>M6UI17_9LEPT</name>
<accession>M6UI17</accession>
<protein>
    <submittedName>
        <fullName evidence="2">Uncharacterized protein</fullName>
    </submittedName>
</protein>
<sequence length="83" mass="9525">MFDINTVGILNYKNILELGIIYFHAFGVVIGVVLGFSKLFSNNFFNKSYGSVLQSCAFLLILNESILFNFKQRHPYRSRNSPK</sequence>
<feature type="transmembrane region" description="Helical" evidence="1">
    <location>
        <begin position="20"/>
        <end position="40"/>
    </location>
</feature>
<comment type="caution">
    <text evidence="2">The sequence shown here is derived from an EMBL/GenBank/DDBJ whole genome shotgun (WGS) entry which is preliminary data.</text>
</comment>
<dbReference type="Proteomes" id="UP000012160">
    <property type="component" value="Unassembled WGS sequence"/>
</dbReference>
<keyword evidence="1" id="KW-0472">Membrane</keyword>
<keyword evidence="1" id="KW-1133">Transmembrane helix</keyword>
<dbReference type="EMBL" id="AHOQ02000041">
    <property type="protein sequence ID" value="EMO44185.1"/>
    <property type="molecule type" value="Genomic_DNA"/>
</dbReference>
<proteinExistence type="predicted"/>
<keyword evidence="1" id="KW-0812">Transmembrane</keyword>
<organism evidence="2 3">
    <name type="scientific">Leptospira santarosai str. ZUN179</name>
    <dbReference type="NCBI Taxonomy" id="1049985"/>
    <lineage>
        <taxon>Bacteria</taxon>
        <taxon>Pseudomonadati</taxon>
        <taxon>Spirochaetota</taxon>
        <taxon>Spirochaetia</taxon>
        <taxon>Leptospirales</taxon>
        <taxon>Leptospiraceae</taxon>
        <taxon>Leptospira</taxon>
    </lineage>
</organism>
<dbReference type="AlphaFoldDB" id="M6UI17"/>
<evidence type="ECO:0000313" key="2">
    <source>
        <dbReference type="EMBL" id="EMO44185.1"/>
    </source>
</evidence>